<dbReference type="EMBL" id="CAUJNA010001424">
    <property type="protein sequence ID" value="CAJ1386837.1"/>
    <property type="molecule type" value="Genomic_DNA"/>
</dbReference>
<dbReference type="PANTHER" id="PTHR43761:SF1">
    <property type="entry name" value="D-ISOMER SPECIFIC 2-HYDROXYACID DEHYDROGENASE CATALYTIC DOMAIN-CONTAINING PROTEIN-RELATED"/>
    <property type="match status" value="1"/>
</dbReference>
<keyword evidence="2" id="KW-0560">Oxidoreductase</keyword>
<dbReference type="Gene3D" id="3.40.50.720">
    <property type="entry name" value="NAD(P)-binding Rossmann-like Domain"/>
    <property type="match status" value="2"/>
</dbReference>
<dbReference type="InterPro" id="IPR029753">
    <property type="entry name" value="D-isomer_DH_CS"/>
</dbReference>
<dbReference type="InterPro" id="IPR011004">
    <property type="entry name" value="Trimer_LpxA-like_sf"/>
</dbReference>
<evidence type="ECO:0000256" key="2">
    <source>
        <dbReference type="ARBA" id="ARBA00023002"/>
    </source>
</evidence>
<dbReference type="SUPFAM" id="SSF52283">
    <property type="entry name" value="Formate/glycerate dehydrogenase catalytic domain-like"/>
    <property type="match status" value="1"/>
</dbReference>
<evidence type="ECO:0000259" key="4">
    <source>
        <dbReference type="Pfam" id="PF00389"/>
    </source>
</evidence>
<evidence type="ECO:0000313" key="7">
    <source>
        <dbReference type="Proteomes" id="UP001178507"/>
    </source>
</evidence>
<dbReference type="PANTHER" id="PTHR43761">
    <property type="entry name" value="D-ISOMER SPECIFIC 2-HYDROXYACID DEHYDROGENASE FAMILY PROTEIN (AFU_ORTHOLOGUE AFUA_1G13630)"/>
    <property type="match status" value="1"/>
</dbReference>
<keyword evidence="7" id="KW-1185">Reference proteome</keyword>
<feature type="domain" description="D-isomer specific 2-hydroxyacid dehydrogenase catalytic" evidence="4">
    <location>
        <begin position="51"/>
        <end position="351"/>
    </location>
</feature>
<dbReference type="Pfam" id="PF00389">
    <property type="entry name" value="2-Hacid_dh"/>
    <property type="match status" value="1"/>
</dbReference>
<reference evidence="6" key="1">
    <citation type="submission" date="2023-08" db="EMBL/GenBank/DDBJ databases">
        <authorList>
            <person name="Chen Y."/>
            <person name="Shah S."/>
            <person name="Dougan E. K."/>
            <person name="Thang M."/>
            <person name="Chan C."/>
        </authorList>
    </citation>
    <scope>NUCLEOTIDE SEQUENCE</scope>
</reference>
<dbReference type="GO" id="GO:0051287">
    <property type="term" value="F:NAD binding"/>
    <property type="evidence" value="ECO:0007669"/>
    <property type="project" value="InterPro"/>
</dbReference>
<evidence type="ECO:0000259" key="5">
    <source>
        <dbReference type="Pfam" id="PF02826"/>
    </source>
</evidence>
<dbReference type="Pfam" id="PF02826">
    <property type="entry name" value="2-Hacid_dh_C"/>
    <property type="match status" value="1"/>
</dbReference>
<dbReference type="AlphaFoldDB" id="A0AA36N120"/>
<dbReference type="Proteomes" id="UP001178507">
    <property type="component" value="Unassembled WGS sequence"/>
</dbReference>
<dbReference type="GO" id="GO:0016616">
    <property type="term" value="F:oxidoreductase activity, acting on the CH-OH group of donors, NAD or NADP as acceptor"/>
    <property type="evidence" value="ECO:0007669"/>
    <property type="project" value="InterPro"/>
</dbReference>
<dbReference type="PROSITE" id="PS00671">
    <property type="entry name" value="D_2_HYDROXYACID_DH_3"/>
    <property type="match status" value="1"/>
</dbReference>
<gene>
    <name evidence="6" type="ORF">EVOR1521_LOCUS13029</name>
</gene>
<keyword evidence="3" id="KW-0520">NAD</keyword>
<comment type="caution">
    <text evidence="6">The sequence shown here is derived from an EMBL/GenBank/DDBJ whole genome shotgun (WGS) entry which is preliminary data.</text>
</comment>
<dbReference type="InterPro" id="IPR006140">
    <property type="entry name" value="D-isomer_DH_NAD-bd"/>
</dbReference>
<comment type="similarity">
    <text evidence="1">Belongs to the D-isomer specific 2-hydroxyacid dehydrogenase family.</text>
</comment>
<evidence type="ECO:0000313" key="6">
    <source>
        <dbReference type="EMBL" id="CAJ1386837.1"/>
    </source>
</evidence>
<dbReference type="Gene3D" id="2.160.10.10">
    <property type="entry name" value="Hexapeptide repeat proteins"/>
    <property type="match status" value="1"/>
</dbReference>
<accession>A0AA36N120</accession>
<organism evidence="6 7">
    <name type="scientific">Effrenium voratum</name>
    <dbReference type="NCBI Taxonomy" id="2562239"/>
    <lineage>
        <taxon>Eukaryota</taxon>
        <taxon>Sar</taxon>
        <taxon>Alveolata</taxon>
        <taxon>Dinophyceae</taxon>
        <taxon>Suessiales</taxon>
        <taxon>Symbiodiniaceae</taxon>
        <taxon>Effrenium</taxon>
    </lineage>
</organism>
<protein>
    <submittedName>
        <fullName evidence="6">Uncharacterized protein</fullName>
    </submittedName>
</protein>
<evidence type="ECO:0000256" key="3">
    <source>
        <dbReference type="ARBA" id="ARBA00023027"/>
    </source>
</evidence>
<dbReference type="SUPFAM" id="SSF51735">
    <property type="entry name" value="NAD(P)-binding Rossmann-fold domains"/>
    <property type="match status" value="1"/>
</dbReference>
<dbReference type="InterPro" id="IPR036291">
    <property type="entry name" value="NAD(P)-bd_dom_sf"/>
</dbReference>
<feature type="domain" description="D-isomer specific 2-hydroxyacid dehydrogenase NAD-binding" evidence="5">
    <location>
        <begin position="162"/>
        <end position="324"/>
    </location>
</feature>
<dbReference type="SUPFAM" id="SSF51161">
    <property type="entry name" value="Trimeric LpxA-like enzymes"/>
    <property type="match status" value="1"/>
</dbReference>
<dbReference type="InterPro" id="IPR050418">
    <property type="entry name" value="D-iso_2-hydroxyacid_DH_PdxB"/>
</dbReference>
<dbReference type="InterPro" id="IPR006139">
    <property type="entry name" value="D-isomer_2_OHA_DH_cat_dom"/>
</dbReference>
<evidence type="ECO:0000256" key="1">
    <source>
        <dbReference type="ARBA" id="ARBA00005854"/>
    </source>
</evidence>
<sequence length="1062" mass="115774">MFSGRFLQRAARASPRAGRCFASKPKCVMLNAARLDFDGRMDWSKVTNATEFTSFDISATEEIVPRSQGMDIVMNKEFPIPGDIIRALPASVKLIAEAGTGYNNIDLEACRERGIGICNVPEYTTEAMGDYAITLVMALSCSLAPQMKALARGDRTYMHQCHLGHLDHFEIRGKTYGIIGGLGYIASNISKKALQLGMRVIVSDMPSTPLGMRDSGVEVVTIDDLLKNSDFISPMVPLNKHTTGLLNKEAFDKMKPSAYVINTARGPIVDQAALIDALRSKKIAGAALDVFGAGSAPPPPLPDDSPLYDVFNEFENVILTPHIGWQRVEARQRVVDGCGDNIAKFTRGEAMNIDMATGSSAHDETPEPSTRRIGAKEAAPEGYSCPPVLNKYRGLLFEEGKFPTRRVSEIRVEEELELQDGQGLLEAQPAEAREAHWLRRLGRRKCAIAVLLLIVLLAPVPGLDSRSFLRGLLQNPGVRSLEVELQGAKDLPLVQLGHISDAAGSVLCVVDVARKTEWKSRVKRWRQSRSARQRCKLGQQGVTPKVRSFLCGLARILVALSEDCVLAGFGSAAPVQQEEAMWRLLSHLGVRGGDGGLVKLLVVRHLQTVGCCPGPLVVIGEGAKKTWRALRNVWELLTATRSHCMVMRDLTRYHLGERFAMFVCFQTLEHMACESRKLECGHSGRTYELSDGYMELWRAFSAAAGLPPVGAGCGAPPCMQMNCGEEAEKLVDLFESLLIRWQLKVRGEGKVQGLQRLLRPGARRLWQSRRGVCATGGEKRLCTWTYQMDKCSLATWCQVLSRGVVDARCACSWPWTATSVTCMSQHVGQRAKSFLLSVIAHTLLPSDKGLGWLDCETIHGEWERATGSCGRVHFAYTRAVNMAIQQPRLPDPGAAAQLAATAYAQFVVGTTSAADSAVTTVGVAADSAAMAVAAAQTVTEVSDPESFLKDRNAKKARKESIAQEVRSDAYLQTLDYRIELDPKREGVPPNVKLDGMYKFVDGMDAKIPDGAPSLTNCKKLVVEGPAKFPSGVAIEGEVTIKNASSDVKSVPAGVHKETTLDL</sequence>
<proteinExistence type="inferred from homology"/>
<name>A0AA36N120_9DINO</name>